<sequence>MRGHLAVVIGDNWAEVSGHGSRQLLVDMTGRPPVWLTRSRAWSTTPKSARDLAALAELRGYDVTVTGADPGERRW</sequence>
<name>A0ABP4F3K8_9ACTN</name>
<gene>
    <name evidence="1" type="ORF">GCM10009606_36370</name>
</gene>
<dbReference type="Proteomes" id="UP001499979">
    <property type="component" value="Unassembled WGS sequence"/>
</dbReference>
<dbReference type="EMBL" id="BAAAJE010000020">
    <property type="protein sequence ID" value="GAA1154883.1"/>
    <property type="molecule type" value="Genomic_DNA"/>
</dbReference>
<keyword evidence="2" id="KW-1185">Reference proteome</keyword>
<evidence type="ECO:0000313" key="1">
    <source>
        <dbReference type="EMBL" id="GAA1154883.1"/>
    </source>
</evidence>
<reference evidence="2" key="1">
    <citation type="journal article" date="2019" name="Int. J. Syst. Evol. Microbiol.">
        <title>The Global Catalogue of Microorganisms (GCM) 10K type strain sequencing project: providing services to taxonomists for standard genome sequencing and annotation.</title>
        <authorList>
            <consortium name="The Broad Institute Genomics Platform"/>
            <consortium name="The Broad Institute Genome Sequencing Center for Infectious Disease"/>
            <person name="Wu L."/>
            <person name="Ma J."/>
        </authorList>
    </citation>
    <scope>NUCLEOTIDE SEQUENCE [LARGE SCALE GENOMIC DNA]</scope>
    <source>
        <strain evidence="2">JCM 11813</strain>
    </source>
</reference>
<accession>A0ABP4F3K8</accession>
<evidence type="ECO:0000313" key="2">
    <source>
        <dbReference type="Proteomes" id="UP001499979"/>
    </source>
</evidence>
<protein>
    <submittedName>
        <fullName evidence="1">Uncharacterized protein</fullName>
    </submittedName>
</protein>
<organism evidence="1 2">
    <name type="scientific">Nocardioides aquiterrae</name>
    <dbReference type="NCBI Taxonomy" id="203799"/>
    <lineage>
        <taxon>Bacteria</taxon>
        <taxon>Bacillati</taxon>
        <taxon>Actinomycetota</taxon>
        <taxon>Actinomycetes</taxon>
        <taxon>Propionibacteriales</taxon>
        <taxon>Nocardioidaceae</taxon>
        <taxon>Nocardioides</taxon>
    </lineage>
</organism>
<comment type="caution">
    <text evidence="1">The sequence shown here is derived from an EMBL/GenBank/DDBJ whole genome shotgun (WGS) entry which is preliminary data.</text>
</comment>
<proteinExistence type="predicted"/>